<reference evidence="2" key="1">
    <citation type="submission" date="2016-07" db="EMBL/GenBank/DDBJ databases">
        <title>De novo transcriptome assembly of four accessions of the metal hyperaccumulator plant Noccaea caerulescens.</title>
        <authorList>
            <person name="Blande D."/>
            <person name="Halimaa P."/>
            <person name="Tervahauta A.I."/>
            <person name="Aarts M.G."/>
            <person name="Karenlampi S.O."/>
        </authorList>
    </citation>
    <scope>NUCLEOTIDE SEQUENCE</scope>
</reference>
<evidence type="ECO:0000256" key="1">
    <source>
        <dbReference type="SAM" id="MobiDB-lite"/>
    </source>
</evidence>
<feature type="compositionally biased region" description="Polar residues" evidence="1">
    <location>
        <begin position="77"/>
        <end position="86"/>
    </location>
</feature>
<protein>
    <submittedName>
        <fullName evidence="2">Uncharacterized protein</fullName>
    </submittedName>
</protein>
<dbReference type="EMBL" id="GEVL01022850">
    <property type="protein sequence ID" value="JAU54491.1"/>
    <property type="molecule type" value="Transcribed_RNA"/>
</dbReference>
<sequence length="143" mass="15757">MGFIALQSWSRGAATSVHLLRPAGSNTKLYDARAVQTLKLNTGVKFDVRGSSSRKSLKKLRRDSQQGKDITRRTVTQEEAAQISSPRSEETQVDSSTSKDSTDDVVVAPRDKVLQACTVTSGLMAASALIIRRVKSIREFWFL</sequence>
<feature type="region of interest" description="Disordered" evidence="1">
    <location>
        <begin position="51"/>
        <end position="105"/>
    </location>
</feature>
<name>A0A1J3GEF0_NOCCA</name>
<gene>
    <name evidence="2" type="ORF">LE_TR3393_c0_g1_i1_g.11116</name>
</gene>
<evidence type="ECO:0000313" key="2">
    <source>
        <dbReference type="EMBL" id="JAU54491.1"/>
    </source>
</evidence>
<feature type="compositionally biased region" description="Low complexity" evidence="1">
    <location>
        <begin position="93"/>
        <end position="105"/>
    </location>
</feature>
<dbReference type="AlphaFoldDB" id="A0A1J3GEF0"/>
<accession>A0A1J3GEF0</accession>
<feature type="compositionally biased region" description="Basic and acidic residues" evidence="1">
    <location>
        <begin position="62"/>
        <end position="76"/>
    </location>
</feature>
<proteinExistence type="predicted"/>
<organism evidence="2">
    <name type="scientific">Noccaea caerulescens</name>
    <name type="common">Alpine penny-cress</name>
    <name type="synonym">Thlaspi caerulescens</name>
    <dbReference type="NCBI Taxonomy" id="107243"/>
    <lineage>
        <taxon>Eukaryota</taxon>
        <taxon>Viridiplantae</taxon>
        <taxon>Streptophyta</taxon>
        <taxon>Embryophyta</taxon>
        <taxon>Tracheophyta</taxon>
        <taxon>Spermatophyta</taxon>
        <taxon>Magnoliopsida</taxon>
        <taxon>eudicotyledons</taxon>
        <taxon>Gunneridae</taxon>
        <taxon>Pentapetalae</taxon>
        <taxon>rosids</taxon>
        <taxon>malvids</taxon>
        <taxon>Brassicales</taxon>
        <taxon>Brassicaceae</taxon>
        <taxon>Coluteocarpeae</taxon>
        <taxon>Noccaea</taxon>
    </lineage>
</organism>